<dbReference type="EMBL" id="DS268448">
    <property type="protein sequence ID" value="EFP02559.1"/>
    <property type="molecule type" value="Genomic_DNA"/>
</dbReference>
<sequence length="347" mass="41342">MATSFRFTKLPYLARLLAMRMMTTNELVSYSLISRKSEYMVRSVFGKRDYIEAVLHNEFINICTNFEEIEWRREQITLELHSRRNNIIPSRNGPFEVNATVRDNQERKYPLRKKLDSHEWIAHFIRIFQSRKFKLLFDRRSDYSLGLIQNLFHDTEIIGIGILNCGRRYAMEILRSFKPIRQLMLIGVNFIDFDMEELEGYIFQNLDYFKIDGGSFELGINRLLAMDCKIIEVWGSSMSVDNLNTFIRRWIAGNTNRNLEALTIMFDMTRRPRHPRNYRQRILENIQHSVVEKDHHKKLRAPINSALWAEVDYIEAQYEIQGVDKRVVTIQFDDKGMEMRFKFVVGQ</sequence>
<reference evidence="2" key="1">
    <citation type="submission" date="2007-07" db="EMBL/GenBank/DDBJ databases">
        <title>PCAP assembly of the Caenorhabditis remanei genome.</title>
        <authorList>
            <consortium name="The Caenorhabditis remanei Sequencing Consortium"/>
            <person name="Wilson R.K."/>
        </authorList>
    </citation>
    <scope>NUCLEOTIDE SEQUENCE [LARGE SCALE GENOMIC DNA]</scope>
    <source>
        <strain evidence="2">PB4641</strain>
    </source>
</reference>
<dbReference type="InParanoid" id="E3MIU8"/>
<evidence type="ECO:0000259" key="1">
    <source>
        <dbReference type="Pfam" id="PF07735"/>
    </source>
</evidence>
<name>E3MIU8_CAERE</name>
<dbReference type="GeneID" id="9802428"/>
<dbReference type="CTD" id="9802428"/>
<keyword evidence="3" id="KW-1185">Reference proteome</keyword>
<dbReference type="AlphaFoldDB" id="E3MIU8"/>
<dbReference type="PANTHER" id="PTHR22899">
    <property type="entry name" value="CYCLIN-RELATED F-BOX FAMILY"/>
    <property type="match status" value="1"/>
</dbReference>
<dbReference type="HOGENOM" id="CLU_028840_1_3_1"/>
<dbReference type="PANTHER" id="PTHR22899:SF0">
    <property type="entry name" value="F-BOX ASSOCIATED DOMAIN-CONTAINING PROTEIN-RELATED"/>
    <property type="match status" value="1"/>
</dbReference>
<dbReference type="InterPro" id="IPR012885">
    <property type="entry name" value="F-box_Sdz-33"/>
</dbReference>
<dbReference type="RefSeq" id="XP_003103949.2">
    <property type="nucleotide sequence ID" value="XM_003103901.2"/>
</dbReference>
<dbReference type="InterPro" id="IPR053222">
    <property type="entry name" value="Zygotic_Embryogenesis-Asso"/>
</dbReference>
<evidence type="ECO:0000313" key="3">
    <source>
        <dbReference type="Proteomes" id="UP000008281"/>
    </source>
</evidence>
<proteinExistence type="predicted"/>
<feature type="domain" description="Sdz-33 F-box" evidence="1">
    <location>
        <begin position="201"/>
        <end position="264"/>
    </location>
</feature>
<protein>
    <recommendedName>
        <fullName evidence="1">Sdz-33 F-box domain-containing protein</fullName>
    </recommendedName>
</protein>
<gene>
    <name evidence="2" type="ORF">CRE_02453</name>
</gene>
<organism evidence="3">
    <name type="scientific">Caenorhabditis remanei</name>
    <name type="common">Caenorhabditis vulgaris</name>
    <dbReference type="NCBI Taxonomy" id="31234"/>
    <lineage>
        <taxon>Eukaryota</taxon>
        <taxon>Metazoa</taxon>
        <taxon>Ecdysozoa</taxon>
        <taxon>Nematoda</taxon>
        <taxon>Chromadorea</taxon>
        <taxon>Rhabditida</taxon>
        <taxon>Rhabditina</taxon>
        <taxon>Rhabditomorpha</taxon>
        <taxon>Rhabditoidea</taxon>
        <taxon>Rhabditidae</taxon>
        <taxon>Peloderinae</taxon>
        <taxon>Caenorhabditis</taxon>
    </lineage>
</organism>
<dbReference type="Pfam" id="PF07735">
    <property type="entry name" value="FBA_2"/>
    <property type="match status" value="1"/>
</dbReference>
<dbReference type="KEGG" id="crq:GCK72_011563"/>
<evidence type="ECO:0000313" key="2">
    <source>
        <dbReference type="EMBL" id="EFP02559.1"/>
    </source>
</evidence>
<accession>E3MIU8</accession>
<dbReference type="Proteomes" id="UP000008281">
    <property type="component" value="Unassembled WGS sequence"/>
</dbReference>